<proteinExistence type="predicted"/>
<reference evidence="1" key="1">
    <citation type="journal article" date="2015" name="Nature">
        <title>Complex archaea that bridge the gap between prokaryotes and eukaryotes.</title>
        <authorList>
            <person name="Spang A."/>
            <person name="Saw J.H."/>
            <person name="Jorgensen S.L."/>
            <person name="Zaremba-Niedzwiedzka K."/>
            <person name="Martijn J."/>
            <person name="Lind A.E."/>
            <person name="van Eijk R."/>
            <person name="Schleper C."/>
            <person name="Guy L."/>
            <person name="Ettema T.J."/>
        </authorList>
    </citation>
    <scope>NUCLEOTIDE SEQUENCE</scope>
</reference>
<comment type="caution">
    <text evidence="1">The sequence shown here is derived from an EMBL/GenBank/DDBJ whole genome shotgun (WGS) entry which is preliminary data.</text>
</comment>
<accession>A0A0F9SZF1</accession>
<organism evidence="1">
    <name type="scientific">marine sediment metagenome</name>
    <dbReference type="NCBI Taxonomy" id="412755"/>
    <lineage>
        <taxon>unclassified sequences</taxon>
        <taxon>metagenomes</taxon>
        <taxon>ecological metagenomes</taxon>
    </lineage>
</organism>
<gene>
    <name evidence="1" type="ORF">LCGC14_0392390</name>
</gene>
<protein>
    <recommendedName>
        <fullName evidence="2">Phage virion morphogenesis protein</fullName>
    </recommendedName>
</protein>
<name>A0A0F9SZF1_9ZZZZ</name>
<evidence type="ECO:0000313" key="1">
    <source>
        <dbReference type="EMBL" id="KKN74300.1"/>
    </source>
</evidence>
<sequence>MADATARFKLNDKPLKRLLKELRGKRKQLDKMYKQWGIIYMAAMRRRFRNFSRGGGNWEPLTASTIEAKGSTSILIDLGFLFNALTPGASGNKFQRTRDGIIVGMVGAGNHPPSGLSIAELADVHHTGKGVPARELMVGPEPGGPIIKQFIKAAQRAIENTARGRS</sequence>
<evidence type="ECO:0008006" key="2">
    <source>
        <dbReference type="Google" id="ProtNLM"/>
    </source>
</evidence>
<dbReference type="EMBL" id="LAZR01000329">
    <property type="protein sequence ID" value="KKN74300.1"/>
    <property type="molecule type" value="Genomic_DNA"/>
</dbReference>
<dbReference type="AlphaFoldDB" id="A0A0F9SZF1"/>